<gene>
    <name evidence="5" type="ORF">CLV82_1729</name>
</gene>
<dbReference type="SMART" id="SM00421">
    <property type="entry name" value="HTH_LUXR"/>
    <property type="match status" value="1"/>
</dbReference>
<dbReference type="Pfam" id="PF00196">
    <property type="entry name" value="GerE"/>
    <property type="match status" value="1"/>
</dbReference>
<dbReference type="PROSITE" id="PS50043">
    <property type="entry name" value="HTH_LUXR_2"/>
    <property type="match status" value="1"/>
</dbReference>
<dbReference type="Pfam" id="PF08447">
    <property type="entry name" value="PAS_3"/>
    <property type="match status" value="1"/>
</dbReference>
<dbReference type="InterPro" id="IPR035965">
    <property type="entry name" value="PAS-like_dom_sf"/>
</dbReference>
<proteinExistence type="predicted"/>
<dbReference type="Gene3D" id="1.10.10.10">
    <property type="entry name" value="Winged helix-like DNA-binding domain superfamily/Winged helix DNA-binding domain"/>
    <property type="match status" value="1"/>
</dbReference>
<dbReference type="PROSITE" id="PS00622">
    <property type="entry name" value="HTH_LUXR_1"/>
    <property type="match status" value="1"/>
</dbReference>
<feature type="domain" description="HTH luxR-type" evidence="4">
    <location>
        <begin position="181"/>
        <end position="246"/>
    </location>
</feature>
<dbReference type="InterPro" id="IPR013655">
    <property type="entry name" value="PAS_fold_3"/>
</dbReference>
<keyword evidence="2" id="KW-0238">DNA-binding</keyword>
<dbReference type="InterPro" id="IPR016032">
    <property type="entry name" value="Sig_transdc_resp-reg_C-effctor"/>
</dbReference>
<dbReference type="GO" id="GO:0006355">
    <property type="term" value="P:regulation of DNA-templated transcription"/>
    <property type="evidence" value="ECO:0007669"/>
    <property type="project" value="InterPro"/>
</dbReference>
<dbReference type="PANTHER" id="PTHR44688:SF16">
    <property type="entry name" value="DNA-BINDING TRANSCRIPTIONAL ACTIVATOR DEVR_DOSR"/>
    <property type="match status" value="1"/>
</dbReference>
<dbReference type="OrthoDB" id="965844at2"/>
<comment type="caution">
    <text evidence="5">The sequence shown here is derived from an EMBL/GenBank/DDBJ whole genome shotgun (WGS) entry which is preliminary data.</text>
</comment>
<evidence type="ECO:0000256" key="1">
    <source>
        <dbReference type="ARBA" id="ARBA00023015"/>
    </source>
</evidence>
<keyword evidence="1" id="KW-0805">Transcription regulation</keyword>
<dbReference type="CDD" id="cd06170">
    <property type="entry name" value="LuxR_C_like"/>
    <property type="match status" value="1"/>
</dbReference>
<evidence type="ECO:0000256" key="2">
    <source>
        <dbReference type="ARBA" id="ARBA00023125"/>
    </source>
</evidence>
<accession>A0A4R6TRB0</accession>
<evidence type="ECO:0000313" key="6">
    <source>
        <dbReference type="Proteomes" id="UP000295468"/>
    </source>
</evidence>
<name>A0A4R6TRB0_9FLAO</name>
<evidence type="ECO:0000313" key="5">
    <source>
        <dbReference type="EMBL" id="TDQ31030.1"/>
    </source>
</evidence>
<dbReference type="Proteomes" id="UP000295468">
    <property type="component" value="Unassembled WGS sequence"/>
</dbReference>
<dbReference type="SUPFAM" id="SSF46894">
    <property type="entry name" value="C-terminal effector domain of the bipartite response regulators"/>
    <property type="match status" value="1"/>
</dbReference>
<reference evidence="5 6" key="1">
    <citation type="submission" date="2019-03" db="EMBL/GenBank/DDBJ databases">
        <title>Genomic Encyclopedia of Archaeal and Bacterial Type Strains, Phase II (KMG-II): from individual species to whole genera.</title>
        <authorList>
            <person name="Goeker M."/>
        </authorList>
    </citation>
    <scope>NUCLEOTIDE SEQUENCE [LARGE SCALE GENOMIC DNA]</scope>
    <source>
        <strain evidence="5 6">DSM 18435</strain>
    </source>
</reference>
<keyword evidence="6" id="KW-1185">Reference proteome</keyword>
<dbReference type="InterPro" id="IPR000792">
    <property type="entry name" value="Tscrpt_reg_LuxR_C"/>
</dbReference>
<dbReference type="RefSeq" id="WP_133643887.1">
    <property type="nucleotide sequence ID" value="NZ_SNYI01000002.1"/>
</dbReference>
<keyword evidence="3" id="KW-0804">Transcription</keyword>
<protein>
    <submittedName>
        <fullName evidence="5">PAS domain-containing protein</fullName>
    </submittedName>
</protein>
<dbReference type="SUPFAM" id="SSF55785">
    <property type="entry name" value="PYP-like sensor domain (PAS domain)"/>
    <property type="match status" value="1"/>
</dbReference>
<evidence type="ECO:0000256" key="3">
    <source>
        <dbReference type="ARBA" id="ARBA00023163"/>
    </source>
</evidence>
<dbReference type="GO" id="GO:0003677">
    <property type="term" value="F:DNA binding"/>
    <property type="evidence" value="ECO:0007669"/>
    <property type="project" value="UniProtKB-KW"/>
</dbReference>
<organism evidence="5 6">
    <name type="scientific">Zeaxanthinibacter enoshimensis</name>
    <dbReference type="NCBI Taxonomy" id="392009"/>
    <lineage>
        <taxon>Bacteria</taxon>
        <taxon>Pseudomonadati</taxon>
        <taxon>Bacteroidota</taxon>
        <taxon>Flavobacteriia</taxon>
        <taxon>Flavobacteriales</taxon>
        <taxon>Flavobacteriaceae</taxon>
        <taxon>Zeaxanthinibacter</taxon>
    </lineage>
</organism>
<sequence>MDKIAAGVLDFFKEARLGRETGVTIGSDLSWIDTFPLVRGKQAIYIVDWEKAQITFGRGIGELLGYDAGENFDLNKVLQQYHPDDATFVQRIIKGIVTHCSQHNSSDCNEYLRLTYRLQKADGSYIKVLRQSTVHEINGNGQMVSNVSFLSDISFISNNNKVEWDVYANNFDTKELREMVYKEFVNFFTRRELEVIAQISKGETNAQIADSLNISKHTVSTHRKNILAKSHCSNAADLLAFCKGNGIL</sequence>
<dbReference type="InterPro" id="IPR036388">
    <property type="entry name" value="WH-like_DNA-bd_sf"/>
</dbReference>
<dbReference type="AlphaFoldDB" id="A0A4R6TRB0"/>
<dbReference type="Gene3D" id="3.30.450.20">
    <property type="entry name" value="PAS domain"/>
    <property type="match status" value="1"/>
</dbReference>
<dbReference type="EMBL" id="SNYI01000002">
    <property type="protein sequence ID" value="TDQ31030.1"/>
    <property type="molecule type" value="Genomic_DNA"/>
</dbReference>
<dbReference type="PANTHER" id="PTHR44688">
    <property type="entry name" value="DNA-BINDING TRANSCRIPTIONAL ACTIVATOR DEVR_DOSR"/>
    <property type="match status" value="1"/>
</dbReference>
<evidence type="ECO:0000259" key="4">
    <source>
        <dbReference type="PROSITE" id="PS50043"/>
    </source>
</evidence>
<dbReference type="PRINTS" id="PR00038">
    <property type="entry name" value="HTHLUXR"/>
</dbReference>